<dbReference type="InterPro" id="IPR013950">
    <property type="entry name" value="Mis14/Nsl1"/>
</dbReference>
<evidence type="ECO:0000256" key="1">
    <source>
        <dbReference type="SAM" id="MobiDB-lite"/>
    </source>
</evidence>
<comment type="caution">
    <text evidence="2">The sequence shown here is derived from an EMBL/GenBank/DDBJ whole genome shotgun (WGS) entry which is preliminary data.</text>
</comment>
<evidence type="ECO:0000313" key="3">
    <source>
        <dbReference type="Proteomes" id="UP001648503"/>
    </source>
</evidence>
<organism evidence="2 3">
    <name type="scientific">Batrachochytrium salamandrivorans</name>
    <dbReference type="NCBI Taxonomy" id="1357716"/>
    <lineage>
        <taxon>Eukaryota</taxon>
        <taxon>Fungi</taxon>
        <taxon>Fungi incertae sedis</taxon>
        <taxon>Chytridiomycota</taxon>
        <taxon>Chytridiomycota incertae sedis</taxon>
        <taxon>Chytridiomycetes</taxon>
        <taxon>Rhizophydiales</taxon>
        <taxon>Rhizophydiales incertae sedis</taxon>
        <taxon>Batrachochytrium</taxon>
    </lineage>
</organism>
<gene>
    <name evidence="2" type="ORF">BASA50_009829</name>
</gene>
<name>A0ABQ8F068_9FUNG</name>
<proteinExistence type="predicted"/>
<dbReference type="PANTHER" id="PTHR31749:SF3">
    <property type="entry name" value="KINETOCHORE-ASSOCIATED PROTEIN NSL1 HOMOLOG"/>
    <property type="match status" value="1"/>
</dbReference>
<accession>A0ABQ8F068</accession>
<dbReference type="PANTHER" id="PTHR31749">
    <property type="entry name" value="KINETOCHORE-ASSOCIATED PROTEIN NSL1 HOMOLOG"/>
    <property type="match status" value="1"/>
</dbReference>
<dbReference type="Proteomes" id="UP001648503">
    <property type="component" value="Unassembled WGS sequence"/>
</dbReference>
<protein>
    <submittedName>
        <fullName evidence="2">Uncharacterized protein</fullName>
    </submittedName>
</protein>
<dbReference type="Pfam" id="PF08641">
    <property type="entry name" value="Mis14"/>
    <property type="match status" value="1"/>
</dbReference>
<evidence type="ECO:0000313" key="2">
    <source>
        <dbReference type="EMBL" id="KAH6589736.1"/>
    </source>
</evidence>
<feature type="region of interest" description="Disordered" evidence="1">
    <location>
        <begin position="265"/>
        <end position="285"/>
    </location>
</feature>
<dbReference type="EMBL" id="JAFCIX010000441">
    <property type="protein sequence ID" value="KAH6589736.1"/>
    <property type="molecule type" value="Genomic_DNA"/>
</dbReference>
<keyword evidence="3" id="KW-1185">Reference proteome</keyword>
<sequence>MLAATSATSATTATTVAAHASEIGPKGVGLGSPATYTKIQTESREDVLFVRNELQTAVLAAVQERTSTLEAISDARTRILVAKKLQPSTSDKQPPRADMQGVQLEVERRLAKWIDLMFEYVAPNVQVNGIEFDKAFEDVQEYEPCDEGLRKEADDLQNNVQNTLVRTTQMRREAPQQLDVMISESIQILTDITEKAMIIEPEIPARQPVPEFGIPAPEFSETMRDYTDVAAAHGIVSKFVIPKLHKAKRAQETLDSLKVPPASEITISIPRKSQTPRANRRQSSVAKYAVTPRTARFGLLRRLEAEVQQSPHEDGESYNKSLIENHQDVGNEMHY</sequence>
<reference evidence="2 3" key="1">
    <citation type="submission" date="2021-02" db="EMBL/GenBank/DDBJ databases">
        <title>Variation within the Batrachochytrium salamandrivorans European outbreak.</title>
        <authorList>
            <person name="Kelly M."/>
            <person name="Pasmans F."/>
            <person name="Shea T.P."/>
            <person name="Munoz J.F."/>
            <person name="Carranza S."/>
            <person name="Cuomo C.A."/>
            <person name="Martel A."/>
        </authorList>
    </citation>
    <scope>NUCLEOTIDE SEQUENCE [LARGE SCALE GENOMIC DNA]</scope>
    <source>
        <strain evidence="2 3">AMFP18/2</strain>
    </source>
</reference>
<feature type="region of interest" description="Disordered" evidence="1">
    <location>
        <begin position="306"/>
        <end position="335"/>
    </location>
</feature>
<feature type="compositionally biased region" description="Polar residues" evidence="1">
    <location>
        <begin position="271"/>
        <end position="285"/>
    </location>
</feature>